<proteinExistence type="predicted"/>
<reference evidence="3 4" key="1">
    <citation type="submission" date="2020-10" db="EMBL/GenBank/DDBJ databases">
        <title>Draft genome and description of Brachybacterium epidermidis sp nov.</title>
        <authorList>
            <person name="Boxberger M."/>
            <person name="La Scola B."/>
        </authorList>
    </citation>
    <scope>NUCLEOTIDE SEQUENCE [LARGE SCALE GENOMIC DNA]</scope>
    <source>
        <strain evidence="3 4">Marseille-Q2903</strain>
    </source>
</reference>
<sequence length="246" mass="26431">MSTWDDRRPARTPGMSAKEEILARVRTALAAPRRDDVTTYADVPRAYQRADDKQETGTDPGKVRDVLVQRLEDYTTVVHRTTEPAAAAAIAQALDGAGSVVVPRGIPGEWTQGLDAQLLTDDGTLSAHQLDEVDAVLTGCHTAIALTGTLVLRGDELCGRRAITLVPDRHVVVVRAEQVVLGVPKGIERMGEDPGAPWTMISGPSATSDIELDRVEGVHGPRRLEVVLIEPEQPAGDEPSTKEKQG</sequence>
<dbReference type="PANTHER" id="PTHR43682">
    <property type="entry name" value="LACTATE UTILIZATION PROTEIN C"/>
    <property type="match status" value="1"/>
</dbReference>
<organism evidence="3 4">
    <name type="scientific">Brachybacterium epidermidis</name>
    <dbReference type="NCBI Taxonomy" id="2781983"/>
    <lineage>
        <taxon>Bacteria</taxon>
        <taxon>Bacillati</taxon>
        <taxon>Actinomycetota</taxon>
        <taxon>Actinomycetes</taxon>
        <taxon>Micrococcales</taxon>
        <taxon>Dermabacteraceae</taxon>
        <taxon>Brachybacterium</taxon>
    </lineage>
</organism>
<gene>
    <name evidence="3" type="ORF">IOE58_08940</name>
</gene>
<dbReference type="RefSeq" id="WP_193866047.1">
    <property type="nucleotide sequence ID" value="NZ_JADEYR010000008.1"/>
</dbReference>
<feature type="domain" description="LUD" evidence="2">
    <location>
        <begin position="128"/>
        <end position="229"/>
    </location>
</feature>
<accession>A0ABR9W1I4</accession>
<comment type="caution">
    <text evidence="3">The sequence shown here is derived from an EMBL/GenBank/DDBJ whole genome shotgun (WGS) entry which is preliminary data.</text>
</comment>
<dbReference type="Gene3D" id="3.40.50.10420">
    <property type="entry name" value="NagB/RpiA/CoA transferase-like"/>
    <property type="match status" value="1"/>
</dbReference>
<evidence type="ECO:0000256" key="1">
    <source>
        <dbReference type="SAM" id="MobiDB-lite"/>
    </source>
</evidence>
<dbReference type="InterPro" id="IPR024185">
    <property type="entry name" value="FTHF_cligase-like_sf"/>
</dbReference>
<name>A0ABR9W1I4_9MICO</name>
<dbReference type="Pfam" id="PF02589">
    <property type="entry name" value="LUD_dom"/>
    <property type="match status" value="1"/>
</dbReference>
<evidence type="ECO:0000259" key="2">
    <source>
        <dbReference type="Pfam" id="PF02589"/>
    </source>
</evidence>
<evidence type="ECO:0000313" key="3">
    <source>
        <dbReference type="EMBL" id="MBE9404303.1"/>
    </source>
</evidence>
<feature type="region of interest" description="Disordered" evidence="1">
    <location>
        <begin position="36"/>
        <end position="60"/>
    </location>
</feature>
<dbReference type="InterPro" id="IPR037171">
    <property type="entry name" value="NagB/RpiA_transferase-like"/>
</dbReference>
<protein>
    <submittedName>
        <fullName evidence="3">LUD domain-containing protein</fullName>
    </submittedName>
</protein>
<dbReference type="Proteomes" id="UP000644727">
    <property type="component" value="Unassembled WGS sequence"/>
</dbReference>
<feature type="compositionally biased region" description="Basic and acidic residues" evidence="1">
    <location>
        <begin position="48"/>
        <end position="60"/>
    </location>
</feature>
<keyword evidence="4" id="KW-1185">Reference proteome</keyword>
<evidence type="ECO:0000313" key="4">
    <source>
        <dbReference type="Proteomes" id="UP000644727"/>
    </source>
</evidence>
<dbReference type="PANTHER" id="PTHR43682:SF1">
    <property type="entry name" value="LACTATE UTILIZATION PROTEIN C"/>
    <property type="match status" value="1"/>
</dbReference>
<dbReference type="SUPFAM" id="SSF100950">
    <property type="entry name" value="NagB/RpiA/CoA transferase-like"/>
    <property type="match status" value="1"/>
</dbReference>
<dbReference type="InterPro" id="IPR003741">
    <property type="entry name" value="LUD_dom"/>
</dbReference>
<dbReference type="EMBL" id="JADEYR010000008">
    <property type="protein sequence ID" value="MBE9404303.1"/>
    <property type="molecule type" value="Genomic_DNA"/>
</dbReference>